<dbReference type="InterPro" id="IPR038666">
    <property type="entry name" value="SSP1_head-tail_sf"/>
</dbReference>
<dbReference type="RefSeq" id="WP_131572911.1">
    <property type="nucleotide sequence ID" value="NZ_CBCSAJ010000004.1"/>
</dbReference>
<proteinExistence type="predicted"/>
<dbReference type="InterPro" id="IPR008767">
    <property type="entry name" value="Phage_SPP1_head-tail_adaptor"/>
</dbReference>
<dbReference type="Pfam" id="PF05521">
    <property type="entry name" value="Phage_HCP"/>
    <property type="match status" value="1"/>
</dbReference>
<keyword evidence="2" id="KW-1185">Reference proteome</keyword>
<dbReference type="Gene3D" id="2.40.10.270">
    <property type="entry name" value="Bacteriophage SPP1 head-tail adaptor protein"/>
    <property type="match status" value="1"/>
</dbReference>
<reference evidence="2" key="1">
    <citation type="journal article" date="2019" name="Int. J. Syst. Evol. Microbiol.">
        <title>The Global Catalogue of Microorganisms (GCM) 10K type strain sequencing project: providing services to taxonomists for standard genome sequencing and annotation.</title>
        <authorList>
            <consortium name="The Broad Institute Genomics Platform"/>
            <consortium name="The Broad Institute Genome Sequencing Center for Infectious Disease"/>
            <person name="Wu L."/>
            <person name="Ma J."/>
        </authorList>
    </citation>
    <scope>NUCLEOTIDE SEQUENCE [LARGE SCALE GENOMIC DNA]</scope>
    <source>
        <strain evidence="2">CCM 8875</strain>
    </source>
</reference>
<gene>
    <name evidence="1" type="ORF">ACFQ5P_09885</name>
</gene>
<dbReference type="Proteomes" id="UP001597302">
    <property type="component" value="Unassembled WGS sequence"/>
</dbReference>
<sequence>MARTVQSRTLDRRITIRRVTTTNTGLGTTETWATVARLFGSRHDISDGERATAGVEEATLRSRFVIRNTSYVASLSPADRLVEGGREFLIVGIKEVDGRGGYLEITADTKLGAAQ</sequence>
<protein>
    <submittedName>
        <fullName evidence="1">Head-tail adaptor protein</fullName>
    </submittedName>
</protein>
<name>A0ABW4DZD9_9RHOB</name>
<organism evidence="1 2">
    <name type="scientific">Paracoccus nototheniae</name>
    <dbReference type="NCBI Taxonomy" id="2489002"/>
    <lineage>
        <taxon>Bacteria</taxon>
        <taxon>Pseudomonadati</taxon>
        <taxon>Pseudomonadota</taxon>
        <taxon>Alphaproteobacteria</taxon>
        <taxon>Rhodobacterales</taxon>
        <taxon>Paracoccaceae</taxon>
        <taxon>Paracoccus</taxon>
    </lineage>
</organism>
<comment type="caution">
    <text evidence="1">The sequence shown here is derived from an EMBL/GenBank/DDBJ whole genome shotgun (WGS) entry which is preliminary data.</text>
</comment>
<accession>A0ABW4DZD9</accession>
<evidence type="ECO:0000313" key="2">
    <source>
        <dbReference type="Proteomes" id="UP001597302"/>
    </source>
</evidence>
<evidence type="ECO:0000313" key="1">
    <source>
        <dbReference type="EMBL" id="MFD1481605.1"/>
    </source>
</evidence>
<dbReference type="EMBL" id="JBHTOQ010000022">
    <property type="protein sequence ID" value="MFD1481605.1"/>
    <property type="molecule type" value="Genomic_DNA"/>
</dbReference>